<dbReference type="GO" id="GO:0005774">
    <property type="term" value="C:vacuolar membrane"/>
    <property type="evidence" value="ECO:0007669"/>
    <property type="project" value="UniProtKB-SubCell"/>
</dbReference>
<keyword evidence="7" id="KW-1185">Reference proteome</keyword>
<evidence type="ECO:0000313" key="8">
    <source>
        <dbReference type="RefSeq" id="XP_018820126.2"/>
    </source>
</evidence>
<evidence type="ECO:0000256" key="1">
    <source>
        <dbReference type="ARBA" id="ARBA00004128"/>
    </source>
</evidence>
<proteinExistence type="inferred from homology"/>
<gene>
    <name evidence="8" type="primary">LOC108990576</name>
</gene>
<dbReference type="InterPro" id="IPR009457">
    <property type="entry name" value="THH1/TOM1/TOM3_dom"/>
</dbReference>
<dbReference type="InterPro" id="IPR040226">
    <property type="entry name" value="THH1/TOM1/TOM3"/>
</dbReference>
<dbReference type="PANTHER" id="PTHR31142">
    <property type="entry name" value="TOBAMOVIRUS MULTIPLICATION PROTEIN 1-LIKE ISOFORM X1"/>
    <property type="match status" value="1"/>
</dbReference>
<dbReference type="PANTHER" id="PTHR31142:SF4">
    <property type="entry name" value="OS01G0751300 PROTEIN"/>
    <property type="match status" value="1"/>
</dbReference>
<evidence type="ECO:0000256" key="2">
    <source>
        <dbReference type="ARBA" id="ARBA00006779"/>
    </source>
</evidence>
<dbReference type="AlphaFoldDB" id="A0A2I4EL52"/>
<evidence type="ECO:0000256" key="4">
    <source>
        <dbReference type="ARBA" id="ARBA00022692"/>
    </source>
</evidence>
<keyword evidence="6" id="KW-0472">Membrane</keyword>
<evidence type="ECO:0000256" key="5">
    <source>
        <dbReference type="ARBA" id="ARBA00022989"/>
    </source>
</evidence>
<evidence type="ECO:0000256" key="3">
    <source>
        <dbReference type="ARBA" id="ARBA00022554"/>
    </source>
</evidence>
<name>A0A2I4EL52_JUGRE</name>
<comment type="subcellular location">
    <subcellularLocation>
        <location evidence="1">Vacuole membrane</location>
        <topology evidence="1">Multi-pass membrane protein</topology>
    </subcellularLocation>
</comment>
<dbReference type="Gramene" id="Jr03_14900_p1">
    <property type="protein sequence ID" value="cds.Jr03_14900_p1"/>
    <property type="gene ID" value="Jr03_14900"/>
</dbReference>
<dbReference type="KEGG" id="jre:108990576"/>
<evidence type="ECO:0000313" key="7">
    <source>
        <dbReference type="Proteomes" id="UP000235220"/>
    </source>
</evidence>
<dbReference type="RefSeq" id="XP_018820126.2">
    <property type="nucleotide sequence ID" value="XM_018964581.2"/>
</dbReference>
<protein>
    <submittedName>
        <fullName evidence="8">Tobamovirus multiplication protein 1-like isoform X1</fullName>
    </submittedName>
</protein>
<dbReference type="STRING" id="51240.A0A2I4EL52"/>
<comment type="similarity">
    <text evidence="2">Belongs to the plant tobamovirus multiplication TOM1 protein family.</text>
</comment>
<dbReference type="FunCoup" id="A0A2I4EL52">
    <property type="interactions" value="2740"/>
</dbReference>
<keyword evidence="5" id="KW-1133">Transmembrane helix</keyword>
<keyword evidence="4" id="KW-0812">Transmembrane</keyword>
<dbReference type="Pfam" id="PF06454">
    <property type="entry name" value="THH1_TOM1-3_dom"/>
    <property type="match status" value="2"/>
</dbReference>
<reference evidence="8" key="1">
    <citation type="submission" date="2025-08" db="UniProtKB">
        <authorList>
            <consortium name="RefSeq"/>
        </authorList>
    </citation>
    <scope>IDENTIFICATION</scope>
    <source>
        <tissue evidence="8">Leaves</tissue>
    </source>
</reference>
<accession>A0A2I4EL52</accession>
<sequence>MLELRGGACLPRVLVGVNVVLALVDAIIAVLAFYQLIRIHLRNSQVVWTRQKVFHLMIGSSSMGYFIYFVLALLAACKGWLCWSNSCGFIVMAFPKILFFAAFLLLLSFWVDLCHQANDEDDEYEESSSQEALLDKTLNKPSSSKTDGHRKCFPLRFFNVGSRQKIVILVTVLVFVVMMACALIIWIGMGKNPIDSAVVARVYVDFFAIAILLLGGALACYGLLLCLKISKVRSEQASSEMWKFAGVAVVSVLCFTSSSLVALLTDIPMLYHWYQHHVNVVCASLLLIVYYFIGSSIPSAFILWIMRELPPSVVANIREASTIAFIADSSLSVHHPWCWTAATQNQWNVTFSRAAQDWEVDIFEAFFSFLYSVKPNSQQVDRMWWTPAGKGIFSIRSFYKSLSQAATTLFPWRRI</sequence>
<dbReference type="Proteomes" id="UP000235220">
    <property type="component" value="Chromosome 3"/>
</dbReference>
<organism evidence="7 8">
    <name type="scientific">Juglans regia</name>
    <name type="common">English walnut</name>
    <dbReference type="NCBI Taxonomy" id="51240"/>
    <lineage>
        <taxon>Eukaryota</taxon>
        <taxon>Viridiplantae</taxon>
        <taxon>Streptophyta</taxon>
        <taxon>Embryophyta</taxon>
        <taxon>Tracheophyta</taxon>
        <taxon>Spermatophyta</taxon>
        <taxon>Magnoliopsida</taxon>
        <taxon>eudicotyledons</taxon>
        <taxon>Gunneridae</taxon>
        <taxon>Pentapetalae</taxon>
        <taxon>rosids</taxon>
        <taxon>fabids</taxon>
        <taxon>Fagales</taxon>
        <taxon>Juglandaceae</taxon>
        <taxon>Juglans</taxon>
    </lineage>
</organism>
<evidence type="ECO:0000256" key="6">
    <source>
        <dbReference type="ARBA" id="ARBA00023136"/>
    </source>
</evidence>
<dbReference type="OrthoDB" id="747122at2759"/>
<keyword evidence="3" id="KW-0926">Vacuole</keyword>
<dbReference type="GeneID" id="108990576"/>